<evidence type="ECO:0000259" key="4">
    <source>
        <dbReference type="Pfam" id="PF00171"/>
    </source>
</evidence>
<dbReference type="InterPro" id="IPR010061">
    <property type="entry name" value="MeMal-semiAld_DH"/>
</dbReference>
<dbReference type="Pfam" id="PF00171">
    <property type="entry name" value="Aldedh"/>
    <property type="match status" value="1"/>
</dbReference>
<dbReference type="PROSITE" id="PS00070">
    <property type="entry name" value="ALDEHYDE_DEHYDR_CYS"/>
    <property type="match status" value="1"/>
</dbReference>
<dbReference type="InterPro" id="IPR016162">
    <property type="entry name" value="Ald_DH_N"/>
</dbReference>
<keyword evidence="1 3" id="KW-0560">Oxidoreductase</keyword>
<comment type="caution">
    <text evidence="3">Lacks conserved residue(s) required for the propagation of feature annotation.</text>
</comment>
<feature type="binding site" evidence="3">
    <location>
        <position position="184"/>
    </location>
    <ligand>
        <name>NAD(+)</name>
        <dbReference type="ChEBI" id="CHEBI:57540"/>
    </ligand>
</feature>
<name>A0ABR9QIZ0_9BACI</name>
<feature type="domain" description="Aldehyde dehydrogenase" evidence="4">
    <location>
        <begin position="19"/>
        <end position="482"/>
    </location>
</feature>
<feature type="binding site" evidence="3">
    <location>
        <position position="156"/>
    </location>
    <ligand>
        <name>NAD(+)</name>
        <dbReference type="ChEBI" id="CHEBI:57540"/>
    </ligand>
</feature>
<keyword evidence="6" id="KW-1185">Reference proteome</keyword>
<evidence type="ECO:0000313" key="5">
    <source>
        <dbReference type="EMBL" id="MBE4908462.1"/>
    </source>
</evidence>
<feature type="active site" description="Nucleophile" evidence="3">
    <location>
        <position position="288"/>
    </location>
</feature>
<feature type="binding site" evidence="3">
    <location>
        <position position="183"/>
    </location>
    <ligand>
        <name>NAD(+)</name>
        <dbReference type="ChEBI" id="CHEBI:57540"/>
    </ligand>
</feature>
<dbReference type="PANTHER" id="PTHR43866:SF4">
    <property type="entry name" value="MALONATE-SEMIALDEHYDE DEHYDROGENASE"/>
    <property type="match status" value="1"/>
</dbReference>
<gene>
    <name evidence="3" type="primary">iolA</name>
    <name evidence="5" type="ORF">IMZ08_10385</name>
</gene>
<dbReference type="RefSeq" id="WP_193536187.1">
    <property type="nucleotide sequence ID" value="NZ_JADCLJ010000020.1"/>
</dbReference>
<dbReference type="InterPro" id="IPR015590">
    <property type="entry name" value="Aldehyde_DH_dom"/>
</dbReference>
<comment type="function">
    <text evidence="3">Catalyzes the oxidation of malonate semialdehyde (MSA) and methylmalonate semialdehyde (MMSA) into acetyl-CoA and propanoyl-CoA, respectively. Is involved in a myo-inositol catabolic pathway. Bicarbonate, and not CO2, is the end-product of the enzymatic reaction.</text>
</comment>
<reference evidence="5 6" key="1">
    <citation type="submission" date="2020-10" db="EMBL/GenBank/DDBJ databases">
        <title>Bacillus sp. HD4P25, an endophyte from a halophyte.</title>
        <authorList>
            <person name="Sun J.-Q."/>
        </authorList>
    </citation>
    <scope>NUCLEOTIDE SEQUENCE [LARGE SCALE GENOMIC DNA]</scope>
    <source>
        <strain evidence="5 6">YIM 93174</strain>
    </source>
</reference>
<dbReference type="EMBL" id="JADCLJ010000020">
    <property type="protein sequence ID" value="MBE4908462.1"/>
    <property type="molecule type" value="Genomic_DNA"/>
</dbReference>
<dbReference type="SUPFAM" id="SSF53720">
    <property type="entry name" value="ALDH-like"/>
    <property type="match status" value="1"/>
</dbReference>
<dbReference type="InterPro" id="IPR016161">
    <property type="entry name" value="Ald_DH/histidinol_DH"/>
</dbReference>
<comment type="pathway">
    <text evidence="3">Polyol metabolism; myo-inositol degradation into acetyl-CoA; acetyl-CoA from myo-inositol: step 7/7.</text>
</comment>
<dbReference type="EC" id="1.2.1.27" evidence="3"/>
<evidence type="ECO:0000256" key="3">
    <source>
        <dbReference type="HAMAP-Rule" id="MF_01670"/>
    </source>
</evidence>
<dbReference type="Gene3D" id="3.40.605.10">
    <property type="entry name" value="Aldehyde Dehydrogenase, Chain A, domain 1"/>
    <property type="match status" value="1"/>
</dbReference>
<dbReference type="Gene3D" id="3.40.309.10">
    <property type="entry name" value="Aldehyde Dehydrogenase, Chain A, domain 2"/>
    <property type="match status" value="1"/>
</dbReference>
<dbReference type="InterPro" id="IPR016163">
    <property type="entry name" value="Ald_DH_C"/>
</dbReference>
<dbReference type="Proteomes" id="UP001516662">
    <property type="component" value="Unassembled WGS sequence"/>
</dbReference>
<sequence>MTVTKNETVVLRNYINGEWVEATSTETLEVPNPATGEILARVPISTKKDVDLAVKAASDAFKTWRDTPVPKRARILYKYHYLLTENHEKLAQLIVQENGKSYKEAHGEVQRGLECVEFAAGAPTLMMGETLANIAEDIDSEMFRFPLGVVGGITPFNFPMMVPMWMFPLAIACGNTFVLKPSERTPILANELARLFTEAGAPKGVFNIVHGAHDVVNGLLDHPEVKAISFVGSQPVAKYVYERAAAQGKRVQALSGAKNHHIVMPDADMEKAVANIISSTFGSAGQRCMACSAVIVVGDGDKFVEALKNKADDLIIGNGIDDEVLLTPVIRDSHRQKVLGYIEKGLEEGATLLRDGRVDMQKMQEGNFLGATIFDHVTPEMTIAKDEIFAPVLSLLRANDLDEGLEFIRKSRYGNGATIYTKDARAVRQFRQEADAGMLGINVGVPATMAFFPFSGWKDSFYGDLHVNGKDGVNFFTRKKMITSRFDY</sequence>
<dbReference type="PANTHER" id="PTHR43866">
    <property type="entry name" value="MALONATE-SEMIALDEHYDE DEHYDROGENASE"/>
    <property type="match status" value="1"/>
</dbReference>
<evidence type="ECO:0000256" key="2">
    <source>
        <dbReference type="ARBA" id="ARBA00023027"/>
    </source>
</evidence>
<comment type="similarity">
    <text evidence="3">Belongs to the aldehyde dehydrogenase family. IolA subfamily.</text>
</comment>
<accession>A0ABR9QIZ0</accession>
<dbReference type="InterPro" id="IPR016160">
    <property type="entry name" value="Ald_DH_CS_CYS"/>
</dbReference>
<feature type="binding site" evidence="3">
    <location>
        <position position="387"/>
    </location>
    <ligand>
        <name>NAD(+)</name>
        <dbReference type="ChEBI" id="CHEBI:57540"/>
    </ligand>
</feature>
<dbReference type="InterPro" id="IPR023510">
    <property type="entry name" value="MSDH_GmP_bac"/>
</dbReference>
<comment type="catalytic activity">
    <reaction evidence="3">
        <text>3-oxopropanoate + NAD(+) + CoA + H2O = hydrogencarbonate + acetyl-CoA + NADH + H(+)</text>
        <dbReference type="Rhea" id="RHEA:76615"/>
        <dbReference type="ChEBI" id="CHEBI:15377"/>
        <dbReference type="ChEBI" id="CHEBI:15378"/>
        <dbReference type="ChEBI" id="CHEBI:17544"/>
        <dbReference type="ChEBI" id="CHEBI:33190"/>
        <dbReference type="ChEBI" id="CHEBI:57287"/>
        <dbReference type="ChEBI" id="CHEBI:57288"/>
        <dbReference type="ChEBI" id="CHEBI:57540"/>
        <dbReference type="ChEBI" id="CHEBI:57945"/>
        <dbReference type="EC" id="1.2.1.27"/>
    </reaction>
</comment>
<dbReference type="NCBIfam" id="TIGR01722">
    <property type="entry name" value="MMSDH"/>
    <property type="match status" value="1"/>
</dbReference>
<proteinExistence type="inferred from homology"/>
<evidence type="ECO:0000256" key="1">
    <source>
        <dbReference type="ARBA" id="ARBA00023002"/>
    </source>
</evidence>
<dbReference type="HAMAP" id="MF_01670">
    <property type="entry name" value="IolA"/>
    <property type="match status" value="1"/>
</dbReference>
<dbReference type="CDD" id="cd07085">
    <property type="entry name" value="ALDH_F6_MMSDH"/>
    <property type="match status" value="1"/>
</dbReference>
<comment type="catalytic activity">
    <reaction evidence="3">
        <text>2-methyl-3-oxopropanoate + NAD(+) + CoA + H2O = propanoyl-CoA + hydrogencarbonate + NADH + H(+)</text>
        <dbReference type="Rhea" id="RHEA:20804"/>
        <dbReference type="ChEBI" id="CHEBI:15377"/>
        <dbReference type="ChEBI" id="CHEBI:15378"/>
        <dbReference type="ChEBI" id="CHEBI:17544"/>
        <dbReference type="ChEBI" id="CHEBI:57287"/>
        <dbReference type="ChEBI" id="CHEBI:57392"/>
        <dbReference type="ChEBI" id="CHEBI:57540"/>
        <dbReference type="ChEBI" id="CHEBI:57700"/>
        <dbReference type="ChEBI" id="CHEBI:57945"/>
        <dbReference type="EC" id="1.2.1.27"/>
    </reaction>
</comment>
<feature type="binding site" evidence="3">
    <location>
        <position position="180"/>
    </location>
    <ligand>
        <name>NAD(+)</name>
        <dbReference type="ChEBI" id="CHEBI:57540"/>
    </ligand>
</feature>
<protein>
    <recommendedName>
        <fullName evidence="3">Malonate-semialdehyde dehydrogenase</fullName>
        <shortName evidence="3">MSA dehydrogenase</shortName>
        <ecNumber evidence="3">1.2.1.27</ecNumber>
    </recommendedName>
    <alternativeName>
        <fullName evidence="3">Methylmalonate semialdehyde dehydrogenase</fullName>
        <shortName evidence="3">MMSA dehydrogenase</shortName>
        <shortName evidence="3">MSDH</shortName>
    </alternativeName>
</protein>
<organism evidence="5 6">
    <name type="scientific">Litchfieldia luteola</name>
    <dbReference type="NCBI Taxonomy" id="682179"/>
    <lineage>
        <taxon>Bacteria</taxon>
        <taxon>Bacillati</taxon>
        <taxon>Bacillota</taxon>
        <taxon>Bacilli</taxon>
        <taxon>Bacillales</taxon>
        <taxon>Bacillaceae</taxon>
        <taxon>Litchfieldia</taxon>
    </lineage>
</organism>
<comment type="caution">
    <text evidence="5">The sequence shown here is derived from an EMBL/GenBank/DDBJ whole genome shotgun (WGS) entry which is preliminary data.</text>
</comment>
<evidence type="ECO:0000313" key="6">
    <source>
        <dbReference type="Proteomes" id="UP001516662"/>
    </source>
</evidence>
<keyword evidence="2 3" id="KW-0520">NAD</keyword>
<comment type="subunit">
    <text evidence="3">Homotetramer.</text>
</comment>